<dbReference type="AlphaFoldDB" id="A0A2S5TI35"/>
<organism evidence="2 3">
    <name type="scientific">Solimonas fluminis</name>
    <dbReference type="NCBI Taxonomy" id="2086571"/>
    <lineage>
        <taxon>Bacteria</taxon>
        <taxon>Pseudomonadati</taxon>
        <taxon>Pseudomonadota</taxon>
        <taxon>Gammaproteobacteria</taxon>
        <taxon>Nevskiales</taxon>
        <taxon>Nevskiaceae</taxon>
        <taxon>Solimonas</taxon>
    </lineage>
</organism>
<dbReference type="Pfam" id="PF04338">
    <property type="entry name" value="DUF481"/>
    <property type="match status" value="1"/>
</dbReference>
<proteinExistence type="predicted"/>
<comment type="caution">
    <text evidence="2">The sequence shown here is derived from an EMBL/GenBank/DDBJ whole genome shotgun (WGS) entry which is preliminary data.</text>
</comment>
<reference evidence="2 3" key="1">
    <citation type="submission" date="2018-02" db="EMBL/GenBank/DDBJ databases">
        <title>Genome sequencing of Solimonas sp. HR-BB.</title>
        <authorList>
            <person name="Lee Y."/>
            <person name="Jeon C.O."/>
        </authorList>
    </citation>
    <scope>NUCLEOTIDE SEQUENCE [LARGE SCALE GENOMIC DNA]</scope>
    <source>
        <strain evidence="2 3">HR-BB</strain>
    </source>
</reference>
<keyword evidence="3" id="KW-1185">Reference proteome</keyword>
<evidence type="ECO:0000313" key="2">
    <source>
        <dbReference type="EMBL" id="PPE74656.1"/>
    </source>
</evidence>
<sequence length="238" mass="25491">MNRAVLALALSSCSLAAQAAPWSGEVGLGYLGTSGNSETTSLNGKLALDYVDGAWKNAFAASAINSSSDDEGSTAERYTVGDKLDWGFSERDYVFGVVEWEKDLFGGVRERTSEAVGYGRHVLTGPVHLLDAEIGAGARQLQNNDPGRTREDDLIGRAFAKYQWKLSETSDFIQSLKLESGADNTFTESVTELKLSVVGNLFASLSYTIKNNSEVPAGTEQTDTFAAVNLSYAFGKDG</sequence>
<dbReference type="EMBL" id="PSNW01000003">
    <property type="protein sequence ID" value="PPE74656.1"/>
    <property type="molecule type" value="Genomic_DNA"/>
</dbReference>
<protein>
    <submittedName>
        <fullName evidence="2">DUF481 domain-containing protein</fullName>
    </submittedName>
</protein>
<dbReference type="Proteomes" id="UP000238220">
    <property type="component" value="Unassembled WGS sequence"/>
</dbReference>
<feature type="signal peptide" evidence="1">
    <location>
        <begin position="1"/>
        <end position="19"/>
    </location>
</feature>
<evidence type="ECO:0000313" key="3">
    <source>
        <dbReference type="Proteomes" id="UP000238220"/>
    </source>
</evidence>
<evidence type="ECO:0000256" key="1">
    <source>
        <dbReference type="SAM" id="SignalP"/>
    </source>
</evidence>
<keyword evidence="1" id="KW-0732">Signal</keyword>
<accession>A0A2S5TI35</accession>
<feature type="chain" id="PRO_5015423307" evidence="1">
    <location>
        <begin position="20"/>
        <end position="238"/>
    </location>
</feature>
<dbReference type="OrthoDB" id="5292716at2"/>
<dbReference type="InterPro" id="IPR007433">
    <property type="entry name" value="DUF481"/>
</dbReference>
<gene>
    <name evidence="2" type="ORF">C3942_07800</name>
</gene>
<name>A0A2S5TI35_9GAMM</name>
<dbReference type="RefSeq" id="WP_104229813.1">
    <property type="nucleotide sequence ID" value="NZ_PSNW01000003.1"/>
</dbReference>